<dbReference type="AlphaFoldDB" id="A0A4V1MAN8"/>
<comment type="caution">
    <text evidence="1">The sequence shown here is derived from an EMBL/GenBank/DDBJ whole genome shotgun (WGS) entry which is preliminary data.</text>
</comment>
<sequence>MLNAAILILHNLGINAKSCGVPYFSCKNYALYTRLKAALVPHWQHLPSNLQRKLKNGTTLFGDNNHPMAMTAIMPFGIITD</sequence>
<evidence type="ECO:0000313" key="2">
    <source>
        <dbReference type="Proteomes" id="UP000290545"/>
    </source>
</evidence>
<accession>A0A4V1MAN8</accession>
<protein>
    <submittedName>
        <fullName evidence="1">Uncharacterized protein</fullName>
    </submittedName>
</protein>
<evidence type="ECO:0000313" key="1">
    <source>
        <dbReference type="EMBL" id="RXK86526.1"/>
    </source>
</evidence>
<dbReference type="RefSeq" id="WP_129002275.1">
    <property type="nucleotide sequence ID" value="NZ_SDHZ01000001.1"/>
</dbReference>
<name>A0A4V1MAN8_9BACT</name>
<organism evidence="1 2">
    <name type="scientific">Filimonas effusa</name>
    <dbReference type="NCBI Taxonomy" id="2508721"/>
    <lineage>
        <taxon>Bacteria</taxon>
        <taxon>Pseudomonadati</taxon>
        <taxon>Bacteroidota</taxon>
        <taxon>Chitinophagia</taxon>
        <taxon>Chitinophagales</taxon>
        <taxon>Chitinophagaceae</taxon>
        <taxon>Filimonas</taxon>
    </lineage>
</organism>
<reference evidence="1 2" key="1">
    <citation type="submission" date="2019-01" db="EMBL/GenBank/DDBJ databases">
        <title>Filimonas sp. strain TTM-71.</title>
        <authorList>
            <person name="Chen W.-M."/>
        </authorList>
    </citation>
    <scope>NUCLEOTIDE SEQUENCE [LARGE SCALE GENOMIC DNA]</scope>
    <source>
        <strain evidence="1 2">TTM-71</strain>
    </source>
</reference>
<gene>
    <name evidence="1" type="ORF">ESB13_06895</name>
</gene>
<proteinExistence type="predicted"/>
<dbReference type="Proteomes" id="UP000290545">
    <property type="component" value="Unassembled WGS sequence"/>
</dbReference>
<dbReference type="EMBL" id="SDHZ01000001">
    <property type="protein sequence ID" value="RXK86526.1"/>
    <property type="molecule type" value="Genomic_DNA"/>
</dbReference>
<keyword evidence="2" id="KW-1185">Reference proteome</keyword>